<dbReference type="Gene3D" id="3.40.630.30">
    <property type="match status" value="1"/>
</dbReference>
<evidence type="ECO:0000313" key="4">
    <source>
        <dbReference type="EMBL" id="TQL43552.1"/>
    </source>
</evidence>
<evidence type="ECO:0000259" key="3">
    <source>
        <dbReference type="PROSITE" id="PS51186"/>
    </source>
</evidence>
<dbReference type="EMBL" id="VFON01000001">
    <property type="protein sequence ID" value="TQL43552.1"/>
    <property type="molecule type" value="Genomic_DNA"/>
</dbReference>
<dbReference type="SUPFAM" id="SSF55729">
    <property type="entry name" value="Acyl-CoA N-acyltransferases (Nat)"/>
    <property type="match status" value="1"/>
</dbReference>
<name>A0A542Y638_9MICO</name>
<proteinExistence type="predicted"/>
<keyword evidence="2" id="KW-0012">Acyltransferase</keyword>
<accession>A0A542Y638</accession>
<dbReference type="PANTHER" id="PTHR43877:SF2">
    <property type="entry name" value="AMINOALKYLPHOSPHONATE N-ACETYLTRANSFERASE-RELATED"/>
    <property type="match status" value="1"/>
</dbReference>
<dbReference type="CDD" id="cd04301">
    <property type="entry name" value="NAT_SF"/>
    <property type="match status" value="1"/>
</dbReference>
<comment type="caution">
    <text evidence="4">The sequence shown here is derived from an EMBL/GenBank/DDBJ whole genome shotgun (WGS) entry which is preliminary data.</text>
</comment>
<evidence type="ECO:0000313" key="5">
    <source>
        <dbReference type="Proteomes" id="UP000319094"/>
    </source>
</evidence>
<evidence type="ECO:0000256" key="2">
    <source>
        <dbReference type="ARBA" id="ARBA00023315"/>
    </source>
</evidence>
<dbReference type="OrthoDB" id="3381976at2"/>
<keyword evidence="1 4" id="KW-0808">Transferase</keyword>
<keyword evidence="5" id="KW-1185">Reference proteome</keyword>
<dbReference type="InterPro" id="IPR000182">
    <property type="entry name" value="GNAT_dom"/>
</dbReference>
<dbReference type="PROSITE" id="PS51186">
    <property type="entry name" value="GNAT"/>
    <property type="match status" value="1"/>
</dbReference>
<feature type="domain" description="N-acetyltransferase" evidence="3">
    <location>
        <begin position="3"/>
        <end position="165"/>
    </location>
</feature>
<dbReference type="InterPro" id="IPR050832">
    <property type="entry name" value="Bact_Acetyltransf"/>
</dbReference>
<dbReference type="RefSeq" id="WP_141886850.1">
    <property type="nucleotide sequence ID" value="NZ_BAAAUY010000002.1"/>
</dbReference>
<dbReference type="InterPro" id="IPR016181">
    <property type="entry name" value="Acyl_CoA_acyltransferase"/>
</dbReference>
<dbReference type="PANTHER" id="PTHR43877">
    <property type="entry name" value="AMINOALKYLPHOSPHONATE N-ACETYLTRANSFERASE-RELATED-RELATED"/>
    <property type="match status" value="1"/>
</dbReference>
<dbReference type="AlphaFoldDB" id="A0A542Y638"/>
<dbReference type="Pfam" id="PF00583">
    <property type="entry name" value="Acetyltransf_1"/>
    <property type="match status" value="1"/>
</dbReference>
<organism evidence="4 5">
    <name type="scientific">Leucobacter komagatae</name>
    <dbReference type="NCBI Taxonomy" id="55969"/>
    <lineage>
        <taxon>Bacteria</taxon>
        <taxon>Bacillati</taxon>
        <taxon>Actinomycetota</taxon>
        <taxon>Actinomycetes</taxon>
        <taxon>Micrococcales</taxon>
        <taxon>Microbacteriaceae</taxon>
        <taxon>Leucobacter</taxon>
    </lineage>
</organism>
<dbReference type="Proteomes" id="UP000319094">
    <property type="component" value="Unassembled WGS sequence"/>
</dbReference>
<dbReference type="GO" id="GO:0016747">
    <property type="term" value="F:acyltransferase activity, transferring groups other than amino-acyl groups"/>
    <property type="evidence" value="ECO:0007669"/>
    <property type="project" value="InterPro"/>
</dbReference>
<sequence>MTVRLVPLPRHDFPAWLSASQTEYEADLIATGATPEAAASQAAHSLASAFPEGQPSLTNAVFNIVDETDTAVGYLWVGRDNSDDPTAWWIWDIVVDPAFRGRGLGREGMRLAEEYARSQGAATLGLNVFGFNTTARGLYESLGYETTSVKMRKQLSSGGEPEPLENGPQG</sequence>
<gene>
    <name evidence="4" type="ORF">FB468_1578</name>
</gene>
<reference evidence="4 5" key="1">
    <citation type="submission" date="2019-06" db="EMBL/GenBank/DDBJ databases">
        <title>Sequencing the genomes of 1000 actinobacteria strains.</title>
        <authorList>
            <person name="Klenk H.-P."/>
        </authorList>
    </citation>
    <scope>NUCLEOTIDE SEQUENCE [LARGE SCALE GENOMIC DNA]</scope>
    <source>
        <strain evidence="4 5">DSM 8803</strain>
    </source>
</reference>
<evidence type="ECO:0000256" key="1">
    <source>
        <dbReference type="ARBA" id="ARBA00022679"/>
    </source>
</evidence>
<protein>
    <submittedName>
        <fullName evidence="4">Acetyltransferase (GNAT) family protein</fullName>
    </submittedName>
</protein>